<accession>A0A1I8AFV0</accession>
<evidence type="ECO:0000313" key="2">
    <source>
        <dbReference type="Proteomes" id="UP000095287"/>
    </source>
</evidence>
<feature type="region of interest" description="Disordered" evidence="1">
    <location>
        <begin position="485"/>
        <end position="512"/>
    </location>
</feature>
<keyword evidence="2" id="KW-1185">Reference proteome</keyword>
<dbReference type="AlphaFoldDB" id="A0A1I8AFV0"/>
<evidence type="ECO:0000313" key="3">
    <source>
        <dbReference type="WBParaSite" id="L893_g519.t1"/>
    </source>
</evidence>
<sequence length="512" mass="57481">MGASVSSFPARPEGYNVFSMTLRSPDTIKLMDAPDSVLQLVRDSLVTYYGEVQDIQRDVEGGTCFQLFGWPFAKNCGFDQTVQSKYFLTRMVADLYGTGWKLWLNSDLSRLYDNSTLFFHRVTPPSASFTMSCLSISQSDKFQLINAPESLYQALTTAVGSLRQSSDVADNCYVLKMHGNLWDNNNYEESTEARLLLLNVFRSFRREGYSFFGTVNTKGTADSIFFIRMDTSLPSEGYCIVSLNSDDRLRLIECPEPLIQMTETLLSTRWPGGIQKINREGACVEFKMTGYPWRARTREDAVTTRLFLTELLKEGVAMGWAVLAALDISRKVQDKAIFIMRSCTPARIPHFCISPGDNDKIRIIGADAEVRGYVADVIRQCWTPGIQDESIGPLHDHQLKLCGTPWQCSSSSDSFSLARLMMTRILTALEAIGWSVICSADVSAKYITERNYHNRRNNRHPQYIEYGEDVHTWFIAQISAFSTTPSQAAPSAPTEPDAPPSYNEVVGGQYAS</sequence>
<dbReference type="PANTHER" id="PTHR38696:SF1">
    <property type="entry name" value="MEDIATOR OF RNA POLYMERASE II TRANSCRIPTION SUBUNIT 13"/>
    <property type="match status" value="1"/>
</dbReference>
<name>A0A1I8AFV0_9BILA</name>
<protein>
    <submittedName>
        <fullName evidence="3">SIR2_2 domain-containing protein</fullName>
    </submittedName>
</protein>
<dbReference type="PANTHER" id="PTHR38696">
    <property type="entry name" value="MEDIATOR OF RNA POLYMERASE II TRANSCRIPTION SUBUNIT 13"/>
    <property type="match status" value="1"/>
</dbReference>
<reference evidence="3" key="1">
    <citation type="submission" date="2016-11" db="UniProtKB">
        <authorList>
            <consortium name="WormBaseParasite"/>
        </authorList>
    </citation>
    <scope>IDENTIFICATION</scope>
</reference>
<proteinExistence type="predicted"/>
<dbReference type="WBParaSite" id="L893_g519.t1">
    <property type="protein sequence ID" value="L893_g519.t1"/>
    <property type="gene ID" value="L893_g519"/>
</dbReference>
<evidence type="ECO:0000256" key="1">
    <source>
        <dbReference type="SAM" id="MobiDB-lite"/>
    </source>
</evidence>
<dbReference type="Proteomes" id="UP000095287">
    <property type="component" value="Unplaced"/>
</dbReference>
<organism evidence="2 3">
    <name type="scientific">Steinernema glaseri</name>
    <dbReference type="NCBI Taxonomy" id="37863"/>
    <lineage>
        <taxon>Eukaryota</taxon>
        <taxon>Metazoa</taxon>
        <taxon>Ecdysozoa</taxon>
        <taxon>Nematoda</taxon>
        <taxon>Chromadorea</taxon>
        <taxon>Rhabditida</taxon>
        <taxon>Tylenchina</taxon>
        <taxon>Panagrolaimomorpha</taxon>
        <taxon>Strongyloidoidea</taxon>
        <taxon>Steinernematidae</taxon>
        <taxon>Steinernema</taxon>
    </lineage>
</organism>